<comment type="caution">
    <text evidence="2">The sequence shown here is derived from an EMBL/GenBank/DDBJ whole genome shotgun (WGS) entry which is preliminary data.</text>
</comment>
<dbReference type="EMBL" id="AYRZ02000010">
    <property type="protein sequence ID" value="PHT70317.1"/>
    <property type="molecule type" value="Genomic_DNA"/>
</dbReference>
<dbReference type="Proteomes" id="UP000222542">
    <property type="component" value="Unassembled WGS sequence"/>
</dbReference>
<dbReference type="AlphaFoldDB" id="A0A2G2YKP1"/>
<name>A0A2G2YKP1_CAPAN</name>
<dbReference type="PANTHER" id="PTHR48258:SF13">
    <property type="match status" value="1"/>
</dbReference>
<gene>
    <name evidence="2" type="ORF">T459_25421</name>
</gene>
<dbReference type="Pfam" id="PF13952">
    <property type="entry name" value="DUF4216"/>
    <property type="match status" value="1"/>
</dbReference>
<dbReference type="InterPro" id="IPR025312">
    <property type="entry name" value="DUF4216"/>
</dbReference>
<sequence length="180" mass="20205">MRKTQNSGFLVRGDVSDLNKEYYGVLKDIYELSYVGNGKVHLFKCHWWDVAHLGRGDKIDKYGLTSVYNHCALNTNEPFILASQSEQVFYLNDMVDKDWLIVVKHNPRDLFNVPKAMESMGTTSQTLGNDVANEILAQLDFITREIKMMQSNIGSTKGDLGSIKGDLGSMKEDMATIMGG</sequence>
<protein>
    <recommendedName>
        <fullName evidence="1">DUF4216 domain-containing protein</fullName>
    </recommendedName>
</protein>
<reference evidence="2 3" key="1">
    <citation type="journal article" date="2014" name="Nat. Genet.">
        <title>Genome sequence of the hot pepper provides insights into the evolution of pungency in Capsicum species.</title>
        <authorList>
            <person name="Kim S."/>
            <person name="Park M."/>
            <person name="Yeom S.I."/>
            <person name="Kim Y.M."/>
            <person name="Lee J.M."/>
            <person name="Lee H.A."/>
            <person name="Seo E."/>
            <person name="Choi J."/>
            <person name="Cheong K."/>
            <person name="Kim K.T."/>
            <person name="Jung K."/>
            <person name="Lee G.W."/>
            <person name="Oh S.K."/>
            <person name="Bae C."/>
            <person name="Kim S.B."/>
            <person name="Lee H.Y."/>
            <person name="Kim S.Y."/>
            <person name="Kim M.S."/>
            <person name="Kang B.C."/>
            <person name="Jo Y.D."/>
            <person name="Yang H.B."/>
            <person name="Jeong H.J."/>
            <person name="Kang W.H."/>
            <person name="Kwon J.K."/>
            <person name="Shin C."/>
            <person name="Lim J.Y."/>
            <person name="Park J.H."/>
            <person name="Huh J.H."/>
            <person name="Kim J.S."/>
            <person name="Kim B.D."/>
            <person name="Cohen O."/>
            <person name="Paran I."/>
            <person name="Suh M.C."/>
            <person name="Lee S.B."/>
            <person name="Kim Y.K."/>
            <person name="Shin Y."/>
            <person name="Noh S.J."/>
            <person name="Park J."/>
            <person name="Seo Y.S."/>
            <person name="Kwon S.Y."/>
            <person name="Kim H.A."/>
            <person name="Park J.M."/>
            <person name="Kim H.J."/>
            <person name="Choi S.B."/>
            <person name="Bosland P.W."/>
            <person name="Reeves G."/>
            <person name="Jo S.H."/>
            <person name="Lee B.W."/>
            <person name="Cho H.T."/>
            <person name="Choi H.S."/>
            <person name="Lee M.S."/>
            <person name="Yu Y."/>
            <person name="Do Choi Y."/>
            <person name="Park B.S."/>
            <person name="van Deynze A."/>
            <person name="Ashrafi H."/>
            <person name="Hill T."/>
            <person name="Kim W.T."/>
            <person name="Pai H.S."/>
            <person name="Ahn H.K."/>
            <person name="Yeam I."/>
            <person name="Giovannoni J.J."/>
            <person name="Rose J.K."/>
            <person name="Sorensen I."/>
            <person name="Lee S.J."/>
            <person name="Kim R.W."/>
            <person name="Choi I.Y."/>
            <person name="Choi B.S."/>
            <person name="Lim J.S."/>
            <person name="Lee Y.H."/>
            <person name="Choi D."/>
        </authorList>
    </citation>
    <scope>NUCLEOTIDE SEQUENCE [LARGE SCALE GENOMIC DNA]</scope>
    <source>
        <strain evidence="3">cv. CM334</strain>
    </source>
</reference>
<dbReference type="STRING" id="4072.A0A2G2YKP1"/>
<proteinExistence type="predicted"/>
<feature type="domain" description="DUF4216" evidence="1">
    <location>
        <begin position="31"/>
        <end position="102"/>
    </location>
</feature>
<evidence type="ECO:0000313" key="3">
    <source>
        <dbReference type="Proteomes" id="UP000222542"/>
    </source>
</evidence>
<keyword evidence="3" id="KW-1185">Reference proteome</keyword>
<reference evidence="2 3" key="2">
    <citation type="journal article" date="2017" name="Genome Biol.">
        <title>New reference genome sequences of hot pepper reveal the massive evolution of plant disease-resistance genes by retroduplication.</title>
        <authorList>
            <person name="Kim S."/>
            <person name="Park J."/>
            <person name="Yeom S.I."/>
            <person name="Kim Y.M."/>
            <person name="Seo E."/>
            <person name="Kim K.T."/>
            <person name="Kim M.S."/>
            <person name="Lee J.M."/>
            <person name="Cheong K."/>
            <person name="Shin H.S."/>
            <person name="Kim S.B."/>
            <person name="Han K."/>
            <person name="Lee J."/>
            <person name="Park M."/>
            <person name="Lee H.A."/>
            <person name="Lee H.Y."/>
            <person name="Lee Y."/>
            <person name="Oh S."/>
            <person name="Lee J.H."/>
            <person name="Choi E."/>
            <person name="Choi E."/>
            <person name="Lee S.E."/>
            <person name="Jeon J."/>
            <person name="Kim H."/>
            <person name="Choi G."/>
            <person name="Song H."/>
            <person name="Lee J."/>
            <person name="Lee S.C."/>
            <person name="Kwon J.K."/>
            <person name="Lee H.Y."/>
            <person name="Koo N."/>
            <person name="Hong Y."/>
            <person name="Kim R.W."/>
            <person name="Kang W.H."/>
            <person name="Huh J.H."/>
            <person name="Kang B.C."/>
            <person name="Yang T.J."/>
            <person name="Lee Y.H."/>
            <person name="Bennetzen J.L."/>
            <person name="Choi D."/>
        </authorList>
    </citation>
    <scope>NUCLEOTIDE SEQUENCE [LARGE SCALE GENOMIC DNA]</scope>
    <source>
        <strain evidence="3">cv. CM334</strain>
    </source>
</reference>
<dbReference type="PANTHER" id="PTHR48258">
    <property type="entry name" value="DUF4218 DOMAIN-CONTAINING PROTEIN-RELATED"/>
    <property type="match status" value="1"/>
</dbReference>
<evidence type="ECO:0000259" key="1">
    <source>
        <dbReference type="Pfam" id="PF13952"/>
    </source>
</evidence>
<organism evidence="2 3">
    <name type="scientific">Capsicum annuum</name>
    <name type="common">Capsicum pepper</name>
    <dbReference type="NCBI Taxonomy" id="4072"/>
    <lineage>
        <taxon>Eukaryota</taxon>
        <taxon>Viridiplantae</taxon>
        <taxon>Streptophyta</taxon>
        <taxon>Embryophyta</taxon>
        <taxon>Tracheophyta</taxon>
        <taxon>Spermatophyta</taxon>
        <taxon>Magnoliopsida</taxon>
        <taxon>eudicotyledons</taxon>
        <taxon>Gunneridae</taxon>
        <taxon>Pentapetalae</taxon>
        <taxon>asterids</taxon>
        <taxon>lamiids</taxon>
        <taxon>Solanales</taxon>
        <taxon>Solanaceae</taxon>
        <taxon>Solanoideae</taxon>
        <taxon>Capsiceae</taxon>
        <taxon>Capsicum</taxon>
    </lineage>
</organism>
<accession>A0A2G2YKP1</accession>
<dbReference type="Gramene" id="PHT70317">
    <property type="protein sequence ID" value="PHT70317"/>
    <property type="gene ID" value="T459_25421"/>
</dbReference>
<evidence type="ECO:0000313" key="2">
    <source>
        <dbReference type="EMBL" id="PHT70317.1"/>
    </source>
</evidence>